<feature type="compositionally biased region" description="Polar residues" evidence="1">
    <location>
        <begin position="116"/>
        <end position="131"/>
    </location>
</feature>
<feature type="chain" id="PRO_5046276834" description="Secreted protein" evidence="2">
    <location>
        <begin position="33"/>
        <end position="204"/>
    </location>
</feature>
<dbReference type="EMBL" id="JBBUTG010000015">
    <property type="protein sequence ID" value="MEK8033335.1"/>
    <property type="molecule type" value="Genomic_DNA"/>
</dbReference>
<evidence type="ECO:0008006" key="5">
    <source>
        <dbReference type="Google" id="ProtNLM"/>
    </source>
</evidence>
<dbReference type="RefSeq" id="WP_341427755.1">
    <property type="nucleotide sequence ID" value="NZ_JBBUTG010000015.1"/>
</dbReference>
<feature type="signal peptide" evidence="2">
    <location>
        <begin position="1"/>
        <end position="32"/>
    </location>
</feature>
<gene>
    <name evidence="3" type="ORF">AACH06_21145</name>
</gene>
<proteinExistence type="predicted"/>
<evidence type="ECO:0000256" key="1">
    <source>
        <dbReference type="SAM" id="MobiDB-lite"/>
    </source>
</evidence>
<keyword evidence="2" id="KW-0732">Signal</keyword>
<feature type="region of interest" description="Disordered" evidence="1">
    <location>
        <begin position="109"/>
        <end position="151"/>
    </location>
</feature>
<name>A0ABU9BXL4_9BURK</name>
<evidence type="ECO:0000313" key="4">
    <source>
        <dbReference type="Proteomes" id="UP001371218"/>
    </source>
</evidence>
<comment type="caution">
    <text evidence="3">The sequence shown here is derived from an EMBL/GenBank/DDBJ whole genome shotgun (WGS) entry which is preliminary data.</text>
</comment>
<reference evidence="3 4" key="1">
    <citation type="submission" date="2024-04" db="EMBL/GenBank/DDBJ databases">
        <title>Novel species of the genus Ideonella isolated from streams.</title>
        <authorList>
            <person name="Lu H."/>
        </authorList>
    </citation>
    <scope>NUCLEOTIDE SEQUENCE [LARGE SCALE GENOMIC DNA]</scope>
    <source>
        <strain evidence="3 4">DXS29W</strain>
    </source>
</reference>
<dbReference type="Proteomes" id="UP001371218">
    <property type="component" value="Unassembled WGS sequence"/>
</dbReference>
<organism evidence="3 4">
    <name type="scientific">Ideonella lacteola</name>
    <dbReference type="NCBI Taxonomy" id="2984193"/>
    <lineage>
        <taxon>Bacteria</taxon>
        <taxon>Pseudomonadati</taxon>
        <taxon>Pseudomonadota</taxon>
        <taxon>Betaproteobacteria</taxon>
        <taxon>Burkholderiales</taxon>
        <taxon>Sphaerotilaceae</taxon>
        <taxon>Ideonella</taxon>
    </lineage>
</organism>
<evidence type="ECO:0000313" key="3">
    <source>
        <dbReference type="EMBL" id="MEK8033335.1"/>
    </source>
</evidence>
<sequence length="204" mass="20849">MHPLPARFRHRTRWALTLLGGLVASTCTTAFAQTAGVPDRGSSMESAACRQALAEVKAQEAALLEARRRAAPQAGAPAAASAPVGQGSSATPPAEALIGLRERAARLCLGPGTSGPARSQRTVQTPITVPSASPPRGLLTPTAPPPTTTEPVVPLRSEPMVTIVGCDATGCWASDGTRLQRSGPQLIGPRGACTLQGAVLRCPP</sequence>
<protein>
    <recommendedName>
        <fullName evidence="5">Secreted protein</fullName>
    </recommendedName>
</protein>
<accession>A0ABU9BXL4</accession>
<evidence type="ECO:0000256" key="2">
    <source>
        <dbReference type="SAM" id="SignalP"/>
    </source>
</evidence>
<keyword evidence="4" id="KW-1185">Reference proteome</keyword>